<dbReference type="Pfam" id="PF04979">
    <property type="entry name" value="IPP-2"/>
    <property type="match status" value="1"/>
</dbReference>
<dbReference type="PANTHER" id="PTHR12398">
    <property type="entry name" value="PROTEIN PHOSPHATASE INHIBITOR"/>
    <property type="match status" value="1"/>
</dbReference>
<reference evidence="2 3" key="1">
    <citation type="journal article" date="2018" name="Nat. Ecol. Evol.">
        <title>Pezizomycetes genomes reveal the molecular basis of ectomycorrhizal truffle lifestyle.</title>
        <authorList>
            <person name="Murat C."/>
            <person name="Payen T."/>
            <person name="Noel B."/>
            <person name="Kuo A."/>
            <person name="Morin E."/>
            <person name="Chen J."/>
            <person name="Kohler A."/>
            <person name="Krizsan K."/>
            <person name="Balestrini R."/>
            <person name="Da Silva C."/>
            <person name="Montanini B."/>
            <person name="Hainaut M."/>
            <person name="Levati E."/>
            <person name="Barry K.W."/>
            <person name="Belfiori B."/>
            <person name="Cichocki N."/>
            <person name="Clum A."/>
            <person name="Dockter R.B."/>
            <person name="Fauchery L."/>
            <person name="Guy J."/>
            <person name="Iotti M."/>
            <person name="Le Tacon F."/>
            <person name="Lindquist E.A."/>
            <person name="Lipzen A."/>
            <person name="Malagnac F."/>
            <person name="Mello A."/>
            <person name="Molinier V."/>
            <person name="Miyauchi S."/>
            <person name="Poulain J."/>
            <person name="Riccioni C."/>
            <person name="Rubini A."/>
            <person name="Sitrit Y."/>
            <person name="Splivallo R."/>
            <person name="Traeger S."/>
            <person name="Wang M."/>
            <person name="Zifcakova L."/>
            <person name="Wipf D."/>
            <person name="Zambonelli A."/>
            <person name="Paolocci F."/>
            <person name="Nowrousian M."/>
            <person name="Ottonello S."/>
            <person name="Baldrian P."/>
            <person name="Spatafora J.W."/>
            <person name="Henrissat B."/>
            <person name="Nagy L.G."/>
            <person name="Aury J.M."/>
            <person name="Wincker P."/>
            <person name="Grigoriev I.V."/>
            <person name="Bonfante P."/>
            <person name="Martin F.M."/>
        </authorList>
    </citation>
    <scope>NUCLEOTIDE SEQUENCE [LARGE SCALE GENOMIC DNA]</scope>
    <source>
        <strain evidence="2 3">RN42</strain>
    </source>
</reference>
<feature type="compositionally biased region" description="Basic and acidic residues" evidence="1">
    <location>
        <begin position="222"/>
        <end position="244"/>
    </location>
</feature>
<feature type="region of interest" description="Disordered" evidence="1">
    <location>
        <begin position="1"/>
        <end position="109"/>
    </location>
</feature>
<dbReference type="Proteomes" id="UP000275078">
    <property type="component" value="Unassembled WGS sequence"/>
</dbReference>
<evidence type="ECO:0000256" key="1">
    <source>
        <dbReference type="SAM" id="MobiDB-lite"/>
    </source>
</evidence>
<dbReference type="InterPro" id="IPR007062">
    <property type="entry name" value="PPI-2"/>
</dbReference>
<evidence type="ECO:0000313" key="3">
    <source>
        <dbReference type="Proteomes" id="UP000275078"/>
    </source>
</evidence>
<dbReference type="EMBL" id="ML119650">
    <property type="protein sequence ID" value="RPA86320.1"/>
    <property type="molecule type" value="Genomic_DNA"/>
</dbReference>
<keyword evidence="3" id="KW-1185">Reference proteome</keyword>
<protein>
    <recommendedName>
        <fullName evidence="4">Glc8 protein</fullName>
    </recommendedName>
</protein>
<gene>
    <name evidence="2" type="ORF">BJ508DRAFT_411490</name>
</gene>
<sequence>MASESSSSSRPVHPSLLNTQRPKGILKNSYSHKSPILSPVTAEQNPISPISPVGTPFDKDTVIENTLINAGRPEHATRALSTRRQSRGKEIRPTQDSEDTEHPTSRRLQWDEAALYLTEQQKCSTMKIDEPKTPFASHYNPAEDEEELRRLEEEEARQTRDSRPTLGGGGLERTPSKSRVRYLTTKDEDIPDIELGESELGPPVQKVQSPAVKVEPEYFTAEDAKKSEENHENGETEEEKHRRFMEMRKRHYEMREVKDLLAHPEEEVALEEEESEEEDEGKDVDGEGDSEMKDSDVPPVPKVPAGLK</sequence>
<proteinExistence type="predicted"/>
<evidence type="ECO:0008006" key="4">
    <source>
        <dbReference type="Google" id="ProtNLM"/>
    </source>
</evidence>
<feature type="compositionally biased region" description="Acidic residues" evidence="1">
    <location>
        <begin position="267"/>
        <end position="289"/>
    </location>
</feature>
<feature type="region of interest" description="Disordered" evidence="1">
    <location>
        <begin position="256"/>
        <end position="308"/>
    </location>
</feature>
<evidence type="ECO:0000313" key="2">
    <source>
        <dbReference type="EMBL" id="RPA86320.1"/>
    </source>
</evidence>
<accession>A0A3N4IQ35</accession>
<feature type="compositionally biased region" description="Basic and acidic residues" evidence="1">
    <location>
        <begin position="87"/>
        <end position="109"/>
    </location>
</feature>
<feature type="region of interest" description="Disordered" evidence="1">
    <location>
        <begin position="125"/>
        <end position="244"/>
    </location>
</feature>
<dbReference type="OrthoDB" id="551302at2759"/>
<dbReference type="AlphaFoldDB" id="A0A3N4IQ35"/>
<dbReference type="PANTHER" id="PTHR12398:SF20">
    <property type="entry name" value="PROTEIN PHOSPHATASE 1 REGULATORY INHIBITOR SUBUNIT 2"/>
    <property type="match status" value="1"/>
</dbReference>
<feature type="compositionally biased region" description="Basic and acidic residues" evidence="1">
    <location>
        <begin position="147"/>
        <end position="163"/>
    </location>
</feature>
<dbReference type="STRING" id="1160509.A0A3N4IQ35"/>
<dbReference type="GO" id="GO:0004864">
    <property type="term" value="F:protein phosphatase inhibitor activity"/>
    <property type="evidence" value="ECO:0007669"/>
    <property type="project" value="InterPro"/>
</dbReference>
<feature type="compositionally biased region" description="Basic and acidic residues" evidence="1">
    <location>
        <begin position="256"/>
        <end position="266"/>
    </location>
</feature>
<organism evidence="2 3">
    <name type="scientific">Ascobolus immersus RN42</name>
    <dbReference type="NCBI Taxonomy" id="1160509"/>
    <lineage>
        <taxon>Eukaryota</taxon>
        <taxon>Fungi</taxon>
        <taxon>Dikarya</taxon>
        <taxon>Ascomycota</taxon>
        <taxon>Pezizomycotina</taxon>
        <taxon>Pezizomycetes</taxon>
        <taxon>Pezizales</taxon>
        <taxon>Ascobolaceae</taxon>
        <taxon>Ascobolus</taxon>
    </lineage>
</organism>
<name>A0A3N4IQ35_ASCIM</name>
<dbReference type="GO" id="GO:0009966">
    <property type="term" value="P:regulation of signal transduction"/>
    <property type="evidence" value="ECO:0007669"/>
    <property type="project" value="InterPro"/>
</dbReference>